<evidence type="ECO:0000256" key="1">
    <source>
        <dbReference type="ARBA" id="ARBA00022679"/>
    </source>
</evidence>
<dbReference type="CDD" id="cd16917">
    <property type="entry name" value="HATPase_UhpB-NarQ-NarX-like"/>
    <property type="match status" value="1"/>
</dbReference>
<feature type="transmembrane region" description="Helical" evidence="4">
    <location>
        <begin position="64"/>
        <end position="83"/>
    </location>
</feature>
<evidence type="ECO:0000256" key="3">
    <source>
        <dbReference type="ARBA" id="ARBA00023012"/>
    </source>
</evidence>
<dbReference type="EMBL" id="FUKW01000105">
    <property type="protein sequence ID" value="SJN38399.1"/>
    <property type="molecule type" value="Genomic_DNA"/>
</dbReference>
<dbReference type="PANTHER" id="PTHR24421">
    <property type="entry name" value="NITRATE/NITRITE SENSOR PROTEIN NARX-RELATED"/>
    <property type="match status" value="1"/>
</dbReference>
<dbReference type="GO" id="GO:0000160">
    <property type="term" value="P:phosphorelay signal transduction system"/>
    <property type="evidence" value="ECO:0007669"/>
    <property type="project" value="UniProtKB-KW"/>
</dbReference>
<accession>A0A1R4K2B9</accession>
<dbReference type="InterPro" id="IPR050482">
    <property type="entry name" value="Sensor_HK_TwoCompSys"/>
</dbReference>
<feature type="domain" description="Histidine kinase/HSP90-like ATPase" evidence="5">
    <location>
        <begin position="560"/>
        <end position="648"/>
    </location>
</feature>
<evidence type="ECO:0000256" key="4">
    <source>
        <dbReference type="SAM" id="Phobius"/>
    </source>
</evidence>
<organism evidence="6 7">
    <name type="scientific">Marinilactibacillus psychrotolerans 42ea</name>
    <dbReference type="NCBI Taxonomy" id="1255609"/>
    <lineage>
        <taxon>Bacteria</taxon>
        <taxon>Bacillati</taxon>
        <taxon>Bacillota</taxon>
        <taxon>Bacilli</taxon>
        <taxon>Lactobacillales</taxon>
        <taxon>Carnobacteriaceae</taxon>
        <taxon>Marinilactibacillus</taxon>
    </lineage>
</organism>
<dbReference type="SUPFAM" id="SSF55874">
    <property type="entry name" value="ATPase domain of HSP90 chaperone/DNA topoisomerase II/histidine kinase"/>
    <property type="match status" value="1"/>
</dbReference>
<keyword evidence="3" id="KW-0902">Two-component regulatory system</keyword>
<keyword evidence="4" id="KW-1133">Transmembrane helix</keyword>
<gene>
    <name evidence="6" type="ORF">FM115_07825</name>
</gene>
<dbReference type="AlphaFoldDB" id="A0A1R4K2B9"/>
<feature type="transmembrane region" description="Helical" evidence="4">
    <location>
        <begin position="245"/>
        <end position="269"/>
    </location>
</feature>
<evidence type="ECO:0000313" key="7">
    <source>
        <dbReference type="Proteomes" id="UP000195611"/>
    </source>
</evidence>
<keyword evidence="4" id="KW-0472">Membrane</keyword>
<dbReference type="Pfam" id="PF02518">
    <property type="entry name" value="HATPase_c"/>
    <property type="match status" value="1"/>
</dbReference>
<keyword evidence="2 6" id="KW-0418">Kinase</keyword>
<proteinExistence type="predicted"/>
<feature type="transmembrane region" description="Helical" evidence="4">
    <location>
        <begin position="281"/>
        <end position="300"/>
    </location>
</feature>
<dbReference type="InterPro" id="IPR003594">
    <property type="entry name" value="HATPase_dom"/>
</dbReference>
<dbReference type="GO" id="GO:0016301">
    <property type="term" value="F:kinase activity"/>
    <property type="evidence" value="ECO:0007669"/>
    <property type="project" value="UniProtKB-KW"/>
</dbReference>
<name>A0A1R4K2B9_9LACT</name>
<sequence length="651" mass="76730">MVKQFNKFQYLAWALIVFFLCLNTYTLYIANLMITSNLVVLMIVVICLNTLLCLWSVRTELSTSNFSFILIIMSFSWIITGFNESMPNYAQQSMISLISFFPPLFLYFINKNINEHQTYPKNYILILILFILALSRELTHFGITKVDSDITFFSNLFLMVIFSYLLYRDNKSQGTLKWKSKELRLILVAALSSIAPFVVVSLIPAVFFSGVFHYLWTLGFVLVLPVVMGYLLNKNNLILHRYWKVSFLASYFLVLLVLSLVWVVLYLTFDPRILQLVRASHFLLILGYVIYIGTILYTQYRKKTVEKELRTFQEEREILTFYQLKNKLMEEDFQRMSQYWTGKWEITGITLSKRDGNELTTLFATDDIKETTRLYPKKNKVIVNLNQGYLLYEVEVNCSYPFNKEERKEITTEIKEWLHSLVEKEKLLELKSKIEDRSYTALEKSVYLREMKLADVYHEMISRYLHDDVQQYIYYLKQMIFSENSIDRIRQRTEMITNELEQSLKLRTIEWMGYPSNEKEIDRLIYELSQALEEHLPTDITLDMDIDVDSFEESPIEIKSLLYRAIKECMVNTYKHSNAKNLVIFLEKQPTQWYLRIEDDGIGWNGDLNSTTRFGLASLYRQVEAIGGEVMIKTAINKGFKVDIRVPEVEG</sequence>
<feature type="transmembrane region" description="Helical" evidence="4">
    <location>
        <begin position="122"/>
        <end position="138"/>
    </location>
</feature>
<evidence type="ECO:0000256" key="2">
    <source>
        <dbReference type="ARBA" id="ARBA00022777"/>
    </source>
</evidence>
<dbReference type="Proteomes" id="UP000195611">
    <property type="component" value="Unassembled WGS sequence"/>
</dbReference>
<feature type="transmembrane region" description="Helical" evidence="4">
    <location>
        <begin position="36"/>
        <end position="57"/>
    </location>
</feature>
<reference evidence="6 7" key="1">
    <citation type="submission" date="2017-02" db="EMBL/GenBank/DDBJ databases">
        <authorList>
            <person name="Peterson S.W."/>
        </authorList>
    </citation>
    <scope>NUCLEOTIDE SEQUENCE [LARGE SCALE GENOMIC DNA]</scope>
    <source>
        <strain evidence="6 7">42ea</strain>
    </source>
</reference>
<dbReference type="Gene3D" id="3.30.565.10">
    <property type="entry name" value="Histidine kinase-like ATPase, C-terminal domain"/>
    <property type="match status" value="1"/>
</dbReference>
<evidence type="ECO:0000313" key="6">
    <source>
        <dbReference type="EMBL" id="SJN38399.1"/>
    </source>
</evidence>
<feature type="transmembrane region" description="Helical" evidence="4">
    <location>
        <begin position="150"/>
        <end position="167"/>
    </location>
</feature>
<feature type="transmembrane region" description="Helical" evidence="4">
    <location>
        <begin position="89"/>
        <end position="110"/>
    </location>
</feature>
<feature type="transmembrane region" description="Helical" evidence="4">
    <location>
        <begin position="187"/>
        <end position="208"/>
    </location>
</feature>
<keyword evidence="1" id="KW-0808">Transferase</keyword>
<feature type="transmembrane region" description="Helical" evidence="4">
    <location>
        <begin position="12"/>
        <end position="30"/>
    </location>
</feature>
<feature type="transmembrane region" description="Helical" evidence="4">
    <location>
        <begin position="214"/>
        <end position="233"/>
    </location>
</feature>
<evidence type="ECO:0000259" key="5">
    <source>
        <dbReference type="Pfam" id="PF02518"/>
    </source>
</evidence>
<protein>
    <submittedName>
        <fullName evidence="6">Sensor histidine kinase VraS</fullName>
    </submittedName>
</protein>
<keyword evidence="4" id="KW-0812">Transmembrane</keyword>
<dbReference type="InterPro" id="IPR036890">
    <property type="entry name" value="HATPase_C_sf"/>
</dbReference>